<dbReference type="KEGG" id="ssm:Spirs_1981"/>
<dbReference type="HOGENOM" id="CLU_2883655_0_0_12"/>
<organism evidence="1 3">
    <name type="scientific">Sediminispirochaeta smaragdinae (strain DSM 11293 / JCM 15392 / SEBR 4228)</name>
    <name type="common">Spirochaeta smaragdinae</name>
    <dbReference type="NCBI Taxonomy" id="573413"/>
    <lineage>
        <taxon>Bacteria</taxon>
        <taxon>Pseudomonadati</taxon>
        <taxon>Spirochaetota</taxon>
        <taxon>Spirochaetia</taxon>
        <taxon>Spirochaetales</taxon>
        <taxon>Spirochaetaceae</taxon>
        <taxon>Sediminispirochaeta</taxon>
    </lineage>
</organism>
<evidence type="ECO:0000313" key="2">
    <source>
        <dbReference type="EMBL" id="ADK81301.1"/>
    </source>
</evidence>
<dbReference type="Proteomes" id="UP000002318">
    <property type="component" value="Chromosome"/>
</dbReference>
<dbReference type="KEGG" id="ssm:Spirs_2181"/>
<name>E1R1G2_SEDSS</name>
<gene>
    <name evidence="1" type="ordered locus">Spirs_1981</name>
    <name evidence="2" type="ordered locus">Spirs_2181</name>
</gene>
<dbReference type="AlphaFoldDB" id="E1R1G2"/>
<evidence type="ECO:0000313" key="3">
    <source>
        <dbReference type="Proteomes" id="UP000002318"/>
    </source>
</evidence>
<dbReference type="RefSeq" id="WP_013254567.1">
    <property type="nucleotide sequence ID" value="NC_014364.1"/>
</dbReference>
<evidence type="ECO:0000313" key="1">
    <source>
        <dbReference type="EMBL" id="ADK81103.1"/>
    </source>
</evidence>
<dbReference type="EMBL" id="CP002116">
    <property type="protein sequence ID" value="ADK81301.1"/>
    <property type="molecule type" value="Genomic_DNA"/>
</dbReference>
<dbReference type="STRING" id="573413.Spirs_1981"/>
<reference evidence="1" key="2">
    <citation type="submission" date="2010-07" db="EMBL/GenBank/DDBJ databases">
        <title>The complete genome of Spirochaeta smaragdinae DSM 11293.</title>
        <authorList>
            <consortium name="US DOE Joint Genome Institute (JGI-PGF)"/>
            <person name="Lucas S."/>
            <person name="Copeland A."/>
            <person name="Lapidus A."/>
            <person name="Dalin E."/>
            <person name="Tice H."/>
            <person name="Bruce D."/>
            <person name="Goodwin L."/>
            <person name="Pitluck S."/>
            <person name="Kyrpides N."/>
            <person name="Mavromatis K."/>
            <person name="Ivanova N."/>
            <person name="Chertkov O."/>
            <person name="Detter J.C."/>
            <person name="Tapia R."/>
            <person name="Han C."/>
            <person name="Larimer F."/>
            <person name="Land M."/>
            <person name="Hauser L."/>
            <person name="Markowitz V."/>
            <person name="Cheng J.-F."/>
            <person name="Hugenholtz P."/>
            <person name="Woyke T."/>
            <person name="Wu D."/>
            <person name="Spring S."/>
            <person name="Schroeder M."/>
            <person name="Brambilla E."/>
            <person name="Klenk H.-P."/>
            <person name="Eisen J.A."/>
        </authorList>
    </citation>
    <scope>NUCLEOTIDE SEQUENCE</scope>
    <source>
        <strain evidence="1">DSM 11293</strain>
    </source>
</reference>
<protein>
    <submittedName>
        <fullName evidence="1">Uncharacterized protein</fullName>
    </submittedName>
</protein>
<dbReference type="EMBL" id="CP002116">
    <property type="protein sequence ID" value="ADK81103.1"/>
    <property type="molecule type" value="Genomic_DNA"/>
</dbReference>
<accession>E1R1G2</accession>
<reference evidence="1 3" key="1">
    <citation type="journal article" date="2010" name="Stand. Genomic Sci.">
        <title>Complete genome sequence of Spirochaeta smaragdinae type strain (SEBR 4228).</title>
        <authorList>
            <person name="Mavromatis K."/>
            <person name="Yasawong M."/>
            <person name="Chertkov O."/>
            <person name="Lapidus A."/>
            <person name="Lucas S."/>
            <person name="Nolan M."/>
            <person name="Del Rio T.G."/>
            <person name="Tice H."/>
            <person name="Cheng J.F."/>
            <person name="Pitluck S."/>
            <person name="Liolios K."/>
            <person name="Ivanova N."/>
            <person name="Tapia R."/>
            <person name="Han C."/>
            <person name="Bruce D."/>
            <person name="Goodwin L."/>
            <person name="Pati A."/>
            <person name="Chen A."/>
            <person name="Palaniappan K."/>
            <person name="Land M."/>
            <person name="Hauser L."/>
            <person name="Chang Y.J."/>
            <person name="Jeffries C.D."/>
            <person name="Detter J.C."/>
            <person name="Rohde M."/>
            <person name="Brambilla E."/>
            <person name="Spring S."/>
            <person name="Goker M."/>
            <person name="Sikorski J."/>
            <person name="Woyke T."/>
            <person name="Bristow J."/>
            <person name="Eisen J.A."/>
            <person name="Markowitz V."/>
            <person name="Hugenholtz P."/>
            <person name="Klenk H.P."/>
            <person name="Kyrpides N.C."/>
        </authorList>
    </citation>
    <scope>NUCLEOTIDE SEQUENCE [LARGE SCALE GENOMIC DNA]</scope>
    <source>
        <strain evidence="1">DSM 11293</strain>
        <strain evidence="3">DSM 11293 / JCM 15392 / SEBR 4228</strain>
    </source>
</reference>
<proteinExistence type="predicted"/>
<keyword evidence="3" id="KW-1185">Reference proteome</keyword>
<sequence length="63" mass="6928">MSEYGVRKVCGNCRSFEKCFAESEELIGIFSSGCLAADKEETRQMPACGDFEPMMKPVPLSGE</sequence>